<name>A0ACB8KGJ0_CITSI</name>
<protein>
    <submittedName>
        <fullName evidence="1">TRAF-like family protein</fullName>
    </submittedName>
</protein>
<keyword evidence="2" id="KW-1185">Reference proteome</keyword>
<organism evidence="1 2">
    <name type="scientific">Citrus sinensis</name>
    <name type="common">Sweet orange</name>
    <name type="synonym">Citrus aurantium var. sinensis</name>
    <dbReference type="NCBI Taxonomy" id="2711"/>
    <lineage>
        <taxon>Eukaryota</taxon>
        <taxon>Viridiplantae</taxon>
        <taxon>Streptophyta</taxon>
        <taxon>Embryophyta</taxon>
        <taxon>Tracheophyta</taxon>
        <taxon>Spermatophyta</taxon>
        <taxon>Magnoliopsida</taxon>
        <taxon>eudicotyledons</taxon>
        <taxon>Gunneridae</taxon>
        <taxon>Pentapetalae</taxon>
        <taxon>rosids</taxon>
        <taxon>malvids</taxon>
        <taxon>Sapindales</taxon>
        <taxon>Rutaceae</taxon>
        <taxon>Aurantioideae</taxon>
        <taxon>Citrus</taxon>
    </lineage>
</organism>
<sequence length="331" mass="37103">MVRRLLPVQVWELASCLCSCCLTLSVGEEAIARSTSHVPPAHYIVKIKSFSVLAEKAVDEKYESGAFEAGGYKWKLVLYPNGNKSKNVQDHISLYLAVADTSSVTLGWEVYAVFRLFLLDQNQDNYLVVQDAMGKERRFNGLKLQWGFDQFIPLKAFNDASNGYLVEDTCIFGAEVFVKERNIVKGECLSMEKYAYSSKYVWKVENFSKLGEGRQESQVFSAGNHKWMIRLYPMGNGFGDGDHLSLFLALADSAVEAVKVYADYSLRILDQVGEKHKSFQGKAWFLAPTFALGSQRFLSMSKLNEPETGFLVNDVCLVEAEVTVLGISEPL</sequence>
<reference evidence="2" key="1">
    <citation type="journal article" date="2023" name="Hortic. Res.">
        <title>A chromosome-level phased genome enabling allele-level studies in sweet orange: a case study on citrus Huanglongbing tolerance.</title>
        <authorList>
            <person name="Wu B."/>
            <person name="Yu Q."/>
            <person name="Deng Z."/>
            <person name="Duan Y."/>
            <person name="Luo F."/>
            <person name="Gmitter F. Jr."/>
        </authorList>
    </citation>
    <scope>NUCLEOTIDE SEQUENCE [LARGE SCALE GENOMIC DNA]</scope>
    <source>
        <strain evidence="2">cv. Valencia</strain>
    </source>
</reference>
<dbReference type="EMBL" id="CM039174">
    <property type="protein sequence ID" value="KAH9753459.1"/>
    <property type="molecule type" value="Genomic_DNA"/>
</dbReference>
<evidence type="ECO:0000313" key="2">
    <source>
        <dbReference type="Proteomes" id="UP000829398"/>
    </source>
</evidence>
<evidence type="ECO:0000313" key="1">
    <source>
        <dbReference type="EMBL" id="KAH9753459.1"/>
    </source>
</evidence>
<dbReference type="Proteomes" id="UP000829398">
    <property type="component" value="Chromosome 5"/>
</dbReference>
<proteinExistence type="predicted"/>
<accession>A0ACB8KGJ0</accession>
<comment type="caution">
    <text evidence="1">The sequence shown here is derived from an EMBL/GenBank/DDBJ whole genome shotgun (WGS) entry which is preliminary data.</text>
</comment>
<gene>
    <name evidence="1" type="ORF">KPL71_015078</name>
</gene>